<keyword evidence="10 17" id="KW-0067">ATP-binding</keyword>
<comment type="caution">
    <text evidence="20">The sequence shown here is derived from an EMBL/GenBank/DDBJ whole genome shotgun (WGS) entry which is preliminary data.</text>
</comment>
<dbReference type="PANTHER" id="PTHR43152">
    <property type="entry name" value="UVRABC SYSTEM PROTEIN A"/>
    <property type="match status" value="1"/>
</dbReference>
<comment type="function">
    <text evidence="17">The UvrABC repair system catalyzes the recognition and processing of DNA lesions. UvrA is an ATPase and a DNA-binding protein. A damage recognition complex composed of 2 UvrA and 2 UvrB subunits scans DNA for abnormalities. When the presence of a lesion has been verified by UvrB, the UvrA molecules dissociate.</text>
</comment>
<dbReference type="EMBL" id="JFHU01000110">
    <property type="protein sequence ID" value="EXX89025.1"/>
    <property type="molecule type" value="Genomic_DNA"/>
</dbReference>
<comment type="similarity">
    <text evidence="14 17">Belongs to the ABC transporter superfamily. UvrA family.</text>
</comment>
<evidence type="ECO:0000256" key="1">
    <source>
        <dbReference type="ARBA" id="ARBA00004496"/>
    </source>
</evidence>
<evidence type="ECO:0000313" key="20">
    <source>
        <dbReference type="EMBL" id="EXX89025.1"/>
    </source>
</evidence>
<evidence type="ECO:0000256" key="17">
    <source>
        <dbReference type="HAMAP-Rule" id="MF_00205"/>
    </source>
</evidence>
<gene>
    <name evidence="17" type="primary">uvrA</name>
    <name evidence="20" type="ORF">BG53_00810</name>
</gene>
<feature type="binding site" evidence="17">
    <location>
        <begin position="639"/>
        <end position="646"/>
    </location>
    <ligand>
        <name>ATP</name>
        <dbReference type="ChEBI" id="CHEBI:30616"/>
    </ligand>
</feature>
<evidence type="ECO:0000256" key="12">
    <source>
        <dbReference type="ARBA" id="ARBA00023125"/>
    </source>
</evidence>
<dbReference type="InterPro" id="IPR004602">
    <property type="entry name" value="UvrA"/>
</dbReference>
<evidence type="ECO:0000256" key="15">
    <source>
        <dbReference type="ARBA" id="ARBA00039316"/>
    </source>
</evidence>
<keyword evidence="4 17" id="KW-0677">Repeat</keyword>
<dbReference type="GO" id="GO:0016887">
    <property type="term" value="F:ATP hydrolysis activity"/>
    <property type="evidence" value="ECO:0007669"/>
    <property type="project" value="InterPro"/>
</dbReference>
<dbReference type="FunFam" id="1.20.1580.10:FF:000002">
    <property type="entry name" value="UvrABC system protein A"/>
    <property type="match status" value="1"/>
</dbReference>
<evidence type="ECO:0000256" key="5">
    <source>
        <dbReference type="ARBA" id="ARBA00022741"/>
    </source>
</evidence>
<dbReference type="GO" id="GO:0009380">
    <property type="term" value="C:excinuclease repair complex"/>
    <property type="evidence" value="ECO:0007669"/>
    <property type="project" value="InterPro"/>
</dbReference>
<dbReference type="RefSeq" id="WP_036582024.1">
    <property type="nucleotide sequence ID" value="NZ_KK082132.1"/>
</dbReference>
<dbReference type="InterPro" id="IPR041552">
    <property type="entry name" value="UvrA_DNA-bd"/>
</dbReference>
<keyword evidence="13 17" id="KW-0234">DNA repair</keyword>
<sequence length="962" mass="106558">MASENIVIKGARAHNLKNIDVTIPRDKFVVLTGLSGSGKSSLAFDTIYAEGQRRYVESLSAYARQFLGQMEKPDVDSIEGLSPAISIDQKTTSRNPRSTVGTVTEIYDYLRLLFARIGKPHCPEHGIEITSQTVEQMVDRIMEYPERTRLQILAPVVSGRKGEHTKVFADMQKQGFVRVRVNGEIRELGEQIELEKNKKHSIEVVVDRIVVKSDVESRLADSLEMALKLSDGQVIVDVMDKEELLFSSSLACPVCGFSIDELAPRMFSFNSPYGACPECDGLGAKMIVDPDLLVPDLRRTIEKGAFEAWAGSTSNYYPQFLESVCQHYKIPTNVPVAELTAEQMKKLLYGTGGERVKFRYQNDFGQSKEAYVPFEGIVHNLERRYRDTASEGIREYIEAYMSPKACGTCKGHRLKKESLAVTVGKQNMAYVTSLSIGEAKTFFDGLELNERDRTIAHLILREINGRLGFLVNVGLQYLTLSRAAGTLSGGEAQRIRLATQIGSSLMGVLYILDEPSIGLHQRDNDRLISTLVHMRDLGNTLIVVEHDEDTMLAADYIIDIGPGAGMHGGKVVAAGTPEEVMKDDNSLTGQYLSGRKFIPVPLARRATDDRWLEIRGAKENNLRGINVKIPLGVFTAITGVSGSGKSTLVNEILYKTLARDLNGAKIRPGQYKEMSGLEHLEKVIDIDQSPIGRTPRSNPATYTGVFDDIRDVFANTNEAKVRGYKKGRFSFNVKGGRCEACRGDGIIKIEMHFLPDVYVPCEICKGKRYNRETLEVKYKGKSIADVLGMTIEDATEFFRNIPKIHRKLQTLLDVGLGYMNMGQPATTLSGGEAQRVKLAAELYRRSTGKTLYILDEPTTGLHVDDIDRLLHVLHRLVDSGESVLVIEHNLDVIKTADYLIDLGPEGGSGGGTIVATGSPEAVMKAKGSYTGQYLKPVLERDRRRTEERRKVEDGVAAATTEQ</sequence>
<evidence type="ECO:0000256" key="11">
    <source>
        <dbReference type="ARBA" id="ARBA00022881"/>
    </source>
</evidence>
<accession>A0A9W5S226</accession>
<feature type="region of interest" description="Disordered" evidence="18">
    <location>
        <begin position="937"/>
        <end position="962"/>
    </location>
</feature>
<dbReference type="Pfam" id="PF17755">
    <property type="entry name" value="UvrA_DNA-bind"/>
    <property type="match status" value="1"/>
</dbReference>
<dbReference type="InterPro" id="IPR003439">
    <property type="entry name" value="ABC_transporter-like_ATP-bd"/>
</dbReference>
<dbReference type="PROSITE" id="PS00211">
    <property type="entry name" value="ABC_TRANSPORTER_1"/>
    <property type="match status" value="2"/>
</dbReference>
<dbReference type="PROSITE" id="PS50893">
    <property type="entry name" value="ABC_TRANSPORTER_2"/>
    <property type="match status" value="1"/>
</dbReference>
<comment type="subcellular location">
    <subcellularLocation>
        <location evidence="1 17">Cytoplasm</location>
    </subcellularLocation>
</comment>
<keyword evidence="7 17" id="KW-0228">DNA excision</keyword>
<dbReference type="GO" id="GO:0009381">
    <property type="term" value="F:excinuclease ABC activity"/>
    <property type="evidence" value="ECO:0007669"/>
    <property type="project" value="UniProtKB-UniRule"/>
</dbReference>
<dbReference type="InterPro" id="IPR041102">
    <property type="entry name" value="UvrA_inter"/>
</dbReference>
<dbReference type="CDD" id="cd03270">
    <property type="entry name" value="ABC_UvrA_I"/>
    <property type="match status" value="1"/>
</dbReference>
<evidence type="ECO:0000256" key="14">
    <source>
        <dbReference type="ARBA" id="ARBA00038000"/>
    </source>
</evidence>
<evidence type="ECO:0000256" key="4">
    <source>
        <dbReference type="ARBA" id="ARBA00022737"/>
    </source>
</evidence>
<evidence type="ECO:0000259" key="19">
    <source>
        <dbReference type="PROSITE" id="PS50893"/>
    </source>
</evidence>
<keyword evidence="21" id="KW-1185">Reference proteome</keyword>
<evidence type="ECO:0000256" key="10">
    <source>
        <dbReference type="ARBA" id="ARBA00022840"/>
    </source>
</evidence>
<keyword evidence="5 17" id="KW-0547">Nucleotide-binding</keyword>
<feature type="zinc finger region" description="C4-type" evidence="17">
    <location>
        <begin position="252"/>
        <end position="279"/>
    </location>
</feature>
<dbReference type="SMART" id="SM00382">
    <property type="entry name" value="AAA"/>
    <property type="match status" value="2"/>
</dbReference>
<dbReference type="HAMAP" id="MF_00205">
    <property type="entry name" value="UvrA"/>
    <property type="match status" value="1"/>
</dbReference>
<dbReference type="GO" id="GO:0009432">
    <property type="term" value="P:SOS response"/>
    <property type="evidence" value="ECO:0007669"/>
    <property type="project" value="UniProtKB-UniRule"/>
</dbReference>
<evidence type="ECO:0000256" key="3">
    <source>
        <dbReference type="ARBA" id="ARBA00022723"/>
    </source>
</evidence>
<comment type="subunit">
    <text evidence="17">Forms a heterotetramer with UvrB during the search for lesions.</text>
</comment>
<dbReference type="InterPro" id="IPR013815">
    <property type="entry name" value="ATP_grasp_subdomain_1"/>
</dbReference>
<evidence type="ECO:0000256" key="18">
    <source>
        <dbReference type="SAM" id="MobiDB-lite"/>
    </source>
</evidence>
<dbReference type="SUPFAM" id="SSF52540">
    <property type="entry name" value="P-loop containing nucleoside triphosphate hydrolases"/>
    <property type="match status" value="2"/>
</dbReference>
<dbReference type="Gene3D" id="1.20.1580.10">
    <property type="entry name" value="ABC transporter ATPase like domain"/>
    <property type="match status" value="2"/>
</dbReference>
<dbReference type="InterPro" id="IPR003593">
    <property type="entry name" value="AAA+_ATPase"/>
</dbReference>
<keyword evidence="3 17" id="KW-0479">Metal-binding</keyword>
<dbReference type="GO" id="GO:0008270">
    <property type="term" value="F:zinc ion binding"/>
    <property type="evidence" value="ECO:0007669"/>
    <property type="project" value="UniProtKB-UniRule"/>
</dbReference>
<dbReference type="NCBIfam" id="NF001503">
    <property type="entry name" value="PRK00349.1"/>
    <property type="match status" value="1"/>
</dbReference>
<feature type="compositionally biased region" description="Basic and acidic residues" evidence="18">
    <location>
        <begin position="937"/>
        <end position="953"/>
    </location>
</feature>
<dbReference type="InterPro" id="IPR027417">
    <property type="entry name" value="P-loop_NTPase"/>
</dbReference>
<keyword evidence="12 17" id="KW-0238">DNA-binding</keyword>
<dbReference type="GO" id="GO:0006289">
    <property type="term" value="P:nucleotide-excision repair"/>
    <property type="evidence" value="ECO:0007669"/>
    <property type="project" value="UniProtKB-UniRule"/>
</dbReference>
<dbReference type="CDD" id="cd03271">
    <property type="entry name" value="ABC_UvrA_II"/>
    <property type="match status" value="1"/>
</dbReference>
<reference evidence="20 21" key="1">
    <citation type="submission" date="2014-02" db="EMBL/GenBank/DDBJ databases">
        <title>Genome sequence of Paenibacillus darwinianus reveals adaptive mechanisms for survival in Antarctic soils.</title>
        <authorList>
            <person name="Dsouza M."/>
            <person name="Taylor M.W."/>
            <person name="Turner S.J."/>
            <person name="Aislabie J."/>
        </authorList>
    </citation>
    <scope>NUCLEOTIDE SEQUENCE [LARGE SCALE GENOMIC DNA]</scope>
    <source>
        <strain evidence="20 21">CE1</strain>
    </source>
</reference>
<keyword evidence="9 17" id="KW-0862">Zinc</keyword>
<keyword evidence="8 17" id="KW-0863">Zinc-finger</keyword>
<evidence type="ECO:0000256" key="7">
    <source>
        <dbReference type="ARBA" id="ARBA00022769"/>
    </source>
</evidence>
<dbReference type="GO" id="GO:0005524">
    <property type="term" value="F:ATP binding"/>
    <property type="evidence" value="ECO:0007669"/>
    <property type="project" value="UniProtKB-UniRule"/>
</dbReference>
<evidence type="ECO:0000256" key="6">
    <source>
        <dbReference type="ARBA" id="ARBA00022763"/>
    </source>
</evidence>
<dbReference type="GO" id="GO:0003677">
    <property type="term" value="F:DNA binding"/>
    <property type="evidence" value="ECO:0007669"/>
    <property type="project" value="UniProtKB-UniRule"/>
</dbReference>
<evidence type="ECO:0000256" key="16">
    <source>
        <dbReference type="ARBA" id="ARBA00042156"/>
    </source>
</evidence>
<dbReference type="NCBIfam" id="TIGR00630">
    <property type="entry name" value="uvra"/>
    <property type="match status" value="1"/>
</dbReference>
<dbReference type="GO" id="GO:0005737">
    <property type="term" value="C:cytoplasm"/>
    <property type="evidence" value="ECO:0007669"/>
    <property type="project" value="UniProtKB-SubCell"/>
</dbReference>
<proteinExistence type="inferred from homology"/>
<evidence type="ECO:0000256" key="9">
    <source>
        <dbReference type="ARBA" id="ARBA00022833"/>
    </source>
</evidence>
<keyword evidence="11 17" id="KW-0267">Excision nuclease</keyword>
<dbReference type="Proteomes" id="UP000053750">
    <property type="component" value="Unassembled WGS sequence"/>
</dbReference>
<evidence type="ECO:0000256" key="2">
    <source>
        <dbReference type="ARBA" id="ARBA00022490"/>
    </source>
</evidence>
<dbReference type="Gene3D" id="3.40.50.300">
    <property type="entry name" value="P-loop containing nucleotide triphosphate hydrolases"/>
    <property type="match status" value="2"/>
</dbReference>
<dbReference type="Pfam" id="PF17760">
    <property type="entry name" value="UvrA_inter"/>
    <property type="match status" value="1"/>
</dbReference>
<keyword evidence="17" id="KW-0742">SOS response</keyword>
<feature type="zinc finger region" description="C4-type" evidence="17">
    <location>
        <begin position="738"/>
        <end position="764"/>
    </location>
</feature>
<evidence type="ECO:0000256" key="13">
    <source>
        <dbReference type="ARBA" id="ARBA00023204"/>
    </source>
</evidence>
<dbReference type="AlphaFoldDB" id="A0A9W5S226"/>
<dbReference type="OrthoDB" id="9809851at2"/>
<keyword evidence="2 17" id="KW-0963">Cytoplasm</keyword>
<keyword evidence="6 17" id="KW-0227">DNA damage</keyword>
<dbReference type="Gene3D" id="1.10.8.280">
    <property type="entry name" value="ABC transporter ATPase domain-like"/>
    <property type="match status" value="1"/>
</dbReference>
<evidence type="ECO:0000313" key="21">
    <source>
        <dbReference type="Proteomes" id="UP000053750"/>
    </source>
</evidence>
<dbReference type="Gene3D" id="3.30.1490.20">
    <property type="entry name" value="ATP-grasp fold, A domain"/>
    <property type="match status" value="1"/>
</dbReference>
<dbReference type="InterPro" id="IPR017871">
    <property type="entry name" value="ABC_transporter-like_CS"/>
</dbReference>
<evidence type="ECO:0000256" key="8">
    <source>
        <dbReference type="ARBA" id="ARBA00022771"/>
    </source>
</evidence>
<organism evidence="20 21">
    <name type="scientific">Paenibacillus darwinianus</name>
    <dbReference type="NCBI Taxonomy" id="1380763"/>
    <lineage>
        <taxon>Bacteria</taxon>
        <taxon>Bacillati</taxon>
        <taxon>Bacillota</taxon>
        <taxon>Bacilli</taxon>
        <taxon>Bacillales</taxon>
        <taxon>Paenibacillaceae</taxon>
        <taxon>Paenibacillus</taxon>
    </lineage>
</organism>
<protein>
    <recommendedName>
        <fullName evidence="15 17">UvrABC system protein A</fullName>
        <shortName evidence="17">UvrA protein</shortName>
    </recommendedName>
    <alternativeName>
        <fullName evidence="16 17">Excinuclease ABC subunit A</fullName>
    </alternativeName>
</protein>
<feature type="binding site" evidence="17">
    <location>
        <begin position="33"/>
        <end position="40"/>
    </location>
    <ligand>
        <name>ATP</name>
        <dbReference type="ChEBI" id="CHEBI:30616"/>
    </ligand>
</feature>
<dbReference type="PANTHER" id="PTHR43152:SF3">
    <property type="entry name" value="UVRABC SYSTEM PROTEIN A"/>
    <property type="match status" value="1"/>
</dbReference>
<name>A0A9W5S226_9BACL</name>
<feature type="domain" description="ABC transporter" evidence="19">
    <location>
        <begin position="604"/>
        <end position="935"/>
    </location>
</feature>